<reference evidence="2 3" key="1">
    <citation type="journal article" date="2022" name="Nat. Genet.">
        <title>Improved pea reference genome and pan-genome highlight genomic features and evolutionary characteristics.</title>
        <authorList>
            <person name="Yang T."/>
            <person name="Liu R."/>
            <person name="Luo Y."/>
            <person name="Hu S."/>
            <person name="Wang D."/>
            <person name="Wang C."/>
            <person name="Pandey M.K."/>
            <person name="Ge S."/>
            <person name="Xu Q."/>
            <person name="Li N."/>
            <person name="Li G."/>
            <person name="Huang Y."/>
            <person name="Saxena R.K."/>
            <person name="Ji Y."/>
            <person name="Li M."/>
            <person name="Yan X."/>
            <person name="He Y."/>
            <person name="Liu Y."/>
            <person name="Wang X."/>
            <person name="Xiang C."/>
            <person name="Varshney R.K."/>
            <person name="Ding H."/>
            <person name="Gao S."/>
            <person name="Zong X."/>
        </authorList>
    </citation>
    <scope>NUCLEOTIDE SEQUENCE [LARGE SCALE GENOMIC DNA]</scope>
    <source>
        <strain evidence="2 3">cv. Zhongwan 6</strain>
    </source>
</reference>
<organism evidence="2 3">
    <name type="scientific">Pisum sativum</name>
    <name type="common">Garden pea</name>
    <name type="synonym">Lathyrus oleraceus</name>
    <dbReference type="NCBI Taxonomy" id="3888"/>
    <lineage>
        <taxon>Eukaryota</taxon>
        <taxon>Viridiplantae</taxon>
        <taxon>Streptophyta</taxon>
        <taxon>Embryophyta</taxon>
        <taxon>Tracheophyta</taxon>
        <taxon>Spermatophyta</taxon>
        <taxon>Magnoliopsida</taxon>
        <taxon>eudicotyledons</taxon>
        <taxon>Gunneridae</taxon>
        <taxon>Pentapetalae</taxon>
        <taxon>rosids</taxon>
        <taxon>fabids</taxon>
        <taxon>Fabales</taxon>
        <taxon>Fabaceae</taxon>
        <taxon>Papilionoideae</taxon>
        <taxon>50 kb inversion clade</taxon>
        <taxon>NPAAA clade</taxon>
        <taxon>Hologalegina</taxon>
        <taxon>IRL clade</taxon>
        <taxon>Fabeae</taxon>
        <taxon>Lathyrus</taxon>
    </lineage>
</organism>
<name>A0A9D5BF02_PEA</name>
<sequence length="191" mass="22540">MTIKLKKSFDIFPKEWQVIELISNHNHDLLPLDQVCFLASYRNISKEDEKQILLLKEVDLSVKKIMCVIELEKNVKHGDLPFLRKYIRNFFNKIHQDKLDGDANDLLQFCKCAKDENSCFQFAFTVDKEEKLENIFWSPPHCFELYQKYGDVVAFDTTYKVNSYNIPFGILLVSIILEGRYCLVVHSFEMK</sequence>
<dbReference type="Pfam" id="PF26175">
    <property type="entry name" value="HTH_FAR1"/>
    <property type="match status" value="1"/>
</dbReference>
<evidence type="ECO:0000313" key="2">
    <source>
        <dbReference type="EMBL" id="KAI5442423.1"/>
    </source>
</evidence>
<dbReference type="InterPro" id="IPR058778">
    <property type="entry name" value="HTH_FAR1-11-like"/>
</dbReference>
<gene>
    <name evidence="2" type="ORF">KIW84_011481</name>
</gene>
<evidence type="ECO:0000259" key="1">
    <source>
        <dbReference type="Pfam" id="PF26175"/>
    </source>
</evidence>
<accession>A0A9D5BF02</accession>
<comment type="caution">
    <text evidence="2">The sequence shown here is derived from an EMBL/GenBank/DDBJ whole genome shotgun (WGS) entry which is preliminary data.</text>
</comment>
<dbReference type="EMBL" id="JAMSHJ010000001">
    <property type="protein sequence ID" value="KAI5442423.1"/>
    <property type="molecule type" value="Genomic_DNA"/>
</dbReference>
<dbReference type="Proteomes" id="UP001058974">
    <property type="component" value="Chromosome 1"/>
</dbReference>
<dbReference type="Gramene" id="Psat01G0148100-T2">
    <property type="protein sequence ID" value="KAI5442423.1"/>
    <property type="gene ID" value="KIW84_011481"/>
</dbReference>
<dbReference type="PANTHER" id="PTHR47718:SF9">
    <property type="entry name" value="PROTEIN FAR1-RELATED SEQUENCE"/>
    <property type="match status" value="1"/>
</dbReference>
<proteinExistence type="predicted"/>
<feature type="domain" description="FAR1-related sequence 11-like HTH-like" evidence="1">
    <location>
        <begin position="43"/>
        <end position="96"/>
    </location>
</feature>
<dbReference type="PANTHER" id="PTHR47718">
    <property type="entry name" value="OS01G0519700 PROTEIN"/>
    <property type="match status" value="1"/>
</dbReference>
<keyword evidence="3" id="KW-1185">Reference proteome</keyword>
<dbReference type="AlphaFoldDB" id="A0A9D5BF02"/>
<protein>
    <recommendedName>
        <fullName evidence="1">FAR1-related sequence 11-like HTH-like domain-containing protein</fullName>
    </recommendedName>
</protein>
<evidence type="ECO:0000313" key="3">
    <source>
        <dbReference type="Proteomes" id="UP001058974"/>
    </source>
</evidence>